<feature type="region of interest" description="Disordered" evidence="1">
    <location>
        <begin position="249"/>
        <end position="306"/>
    </location>
</feature>
<dbReference type="EMBL" id="JBHSGF010000003">
    <property type="protein sequence ID" value="MFC4554620.1"/>
    <property type="molecule type" value="Genomic_DNA"/>
</dbReference>
<feature type="compositionally biased region" description="Gly residues" evidence="1">
    <location>
        <begin position="32"/>
        <end position="47"/>
    </location>
</feature>
<reference evidence="3" key="1">
    <citation type="journal article" date="2019" name="Int. J. Syst. Evol. Microbiol.">
        <title>The Global Catalogue of Microorganisms (GCM) 10K type strain sequencing project: providing services to taxonomists for standard genome sequencing and annotation.</title>
        <authorList>
            <consortium name="The Broad Institute Genomics Platform"/>
            <consortium name="The Broad Institute Genome Sequencing Center for Infectious Disease"/>
            <person name="Wu L."/>
            <person name="Ma J."/>
        </authorList>
    </citation>
    <scope>NUCLEOTIDE SEQUENCE [LARGE SCALE GENOMIC DNA]</scope>
    <source>
        <strain evidence="3">JCM 3369</strain>
    </source>
</reference>
<feature type="compositionally biased region" description="Basic and acidic residues" evidence="1">
    <location>
        <begin position="75"/>
        <end position="92"/>
    </location>
</feature>
<name>A0ABV9D7B0_9MICO</name>
<feature type="region of interest" description="Disordered" evidence="1">
    <location>
        <begin position="195"/>
        <end position="214"/>
    </location>
</feature>
<organism evidence="2 3">
    <name type="scientific">Georgenia faecalis</name>
    <dbReference type="NCBI Taxonomy" id="2483799"/>
    <lineage>
        <taxon>Bacteria</taxon>
        <taxon>Bacillati</taxon>
        <taxon>Actinomycetota</taxon>
        <taxon>Actinomycetes</taxon>
        <taxon>Micrococcales</taxon>
        <taxon>Bogoriellaceae</taxon>
        <taxon>Georgenia</taxon>
    </lineage>
</organism>
<proteinExistence type="predicted"/>
<comment type="caution">
    <text evidence="2">The sequence shown here is derived from an EMBL/GenBank/DDBJ whole genome shotgun (WGS) entry which is preliminary data.</text>
</comment>
<evidence type="ECO:0008006" key="4">
    <source>
        <dbReference type="Google" id="ProtNLM"/>
    </source>
</evidence>
<gene>
    <name evidence="2" type="ORF">ACFO3F_05110</name>
</gene>
<dbReference type="Proteomes" id="UP001595955">
    <property type="component" value="Unassembled WGS sequence"/>
</dbReference>
<evidence type="ECO:0000256" key="1">
    <source>
        <dbReference type="SAM" id="MobiDB-lite"/>
    </source>
</evidence>
<keyword evidence="3" id="KW-1185">Reference proteome</keyword>
<evidence type="ECO:0000313" key="3">
    <source>
        <dbReference type="Proteomes" id="UP001595955"/>
    </source>
</evidence>
<protein>
    <recommendedName>
        <fullName evidence="4">DUF3618 domain-containing protein</fullName>
    </recommendedName>
</protein>
<evidence type="ECO:0000313" key="2">
    <source>
        <dbReference type="EMBL" id="MFC4554620.1"/>
    </source>
</evidence>
<feature type="compositionally biased region" description="Low complexity" evidence="1">
    <location>
        <begin position="94"/>
        <end position="108"/>
    </location>
</feature>
<sequence length="306" mass="30627">MTDGYTPAGDPDLLGGETIPPTPPASSTPASGTGGTSSTGSASGGGTKDTAKQEAANVAQTAGDSAKNVVGTATEEAKRTAAEAQRQAKDLLRQGQSQLQEQATSQQQRLATGLRSLSGELTQMADGTEDSGMAAELARRASQYADQAGSWLEERSPSDLLDEVQTFARRRPGAFLAIAAGLGVVVGRLARGLKDNSSDEADAGEASYPAPAYGTATSYGTTPGYTTAPTGYGTAPAAGYGTTPGAYGTTPAGYATTPTGPGTTSSATGYTTPPADDPALDIAPAESNPYPPATSFDQPYGSGGAR</sequence>
<dbReference type="RefSeq" id="WP_122825191.1">
    <property type="nucleotide sequence ID" value="NZ_CP033325.1"/>
</dbReference>
<feature type="compositionally biased region" description="Low complexity" evidence="1">
    <location>
        <begin position="249"/>
        <end position="274"/>
    </location>
</feature>
<feature type="region of interest" description="Disordered" evidence="1">
    <location>
        <begin position="1"/>
        <end position="117"/>
    </location>
</feature>
<accession>A0ABV9D7B0</accession>